<dbReference type="GO" id="GO:0034707">
    <property type="term" value="C:chloride channel complex"/>
    <property type="evidence" value="ECO:0007669"/>
    <property type="project" value="UniProtKB-KW"/>
</dbReference>
<keyword evidence="14" id="KW-1185">Reference proteome</keyword>
<dbReference type="RefSeq" id="WP_025410901.1">
    <property type="nucleotide sequence ID" value="NZ_CP007128.1"/>
</dbReference>
<dbReference type="CDD" id="cd00400">
    <property type="entry name" value="Voltage_gated_ClC"/>
    <property type="match status" value="1"/>
</dbReference>
<dbReference type="PANTHER" id="PTHR43427:SF6">
    <property type="entry name" value="CHLORIDE CHANNEL PROTEIN CLC-E"/>
    <property type="match status" value="1"/>
</dbReference>
<dbReference type="InterPro" id="IPR046342">
    <property type="entry name" value="CBS_dom_sf"/>
</dbReference>
<evidence type="ECO:0000256" key="4">
    <source>
        <dbReference type="ARBA" id="ARBA00022989"/>
    </source>
</evidence>
<evidence type="ECO:0000256" key="11">
    <source>
        <dbReference type="SAM" id="Phobius"/>
    </source>
</evidence>
<feature type="transmembrane region" description="Helical" evidence="11">
    <location>
        <begin position="301"/>
        <end position="325"/>
    </location>
</feature>
<dbReference type="PATRIC" id="fig|861299.3.peg.1896"/>
<feature type="transmembrane region" description="Helical" evidence="11">
    <location>
        <begin position="400"/>
        <end position="422"/>
    </location>
</feature>
<feature type="transmembrane region" description="Helical" evidence="11">
    <location>
        <begin position="37"/>
        <end position="60"/>
    </location>
</feature>
<accession>W0RF29</accession>
<dbReference type="SMART" id="SM00116">
    <property type="entry name" value="CBS"/>
    <property type="match status" value="2"/>
</dbReference>
<keyword evidence="3 11" id="KW-0812">Transmembrane</keyword>
<evidence type="ECO:0000256" key="3">
    <source>
        <dbReference type="ARBA" id="ARBA00022692"/>
    </source>
</evidence>
<dbReference type="OrthoDB" id="9767361at2"/>
<dbReference type="Proteomes" id="UP000019151">
    <property type="component" value="Chromosome"/>
</dbReference>
<feature type="domain" description="CBS" evidence="12">
    <location>
        <begin position="548"/>
        <end position="606"/>
    </location>
</feature>
<keyword evidence="6 11" id="KW-0472">Membrane</keyword>
<dbReference type="eggNOG" id="COG0038">
    <property type="taxonomic scope" value="Bacteria"/>
</dbReference>
<dbReference type="PRINTS" id="PR00762">
    <property type="entry name" value="CLCHANNEL"/>
</dbReference>
<dbReference type="InterPro" id="IPR050368">
    <property type="entry name" value="ClC-type_chloride_channel"/>
</dbReference>
<keyword evidence="7" id="KW-0869">Chloride channel</keyword>
<feature type="transmembrane region" description="Helical" evidence="11">
    <location>
        <begin position="176"/>
        <end position="202"/>
    </location>
</feature>
<gene>
    <name evidence="13" type="ORF">J421_1864</name>
</gene>
<evidence type="ECO:0000256" key="5">
    <source>
        <dbReference type="ARBA" id="ARBA00023065"/>
    </source>
</evidence>
<feature type="transmembrane region" description="Helical" evidence="11">
    <location>
        <begin position="252"/>
        <end position="275"/>
    </location>
</feature>
<dbReference type="InterPro" id="IPR014743">
    <property type="entry name" value="Cl-channel_core"/>
</dbReference>
<organism evidence="13 14">
    <name type="scientific">Gemmatirosa kalamazoonensis</name>
    <dbReference type="NCBI Taxonomy" id="861299"/>
    <lineage>
        <taxon>Bacteria</taxon>
        <taxon>Pseudomonadati</taxon>
        <taxon>Gemmatimonadota</taxon>
        <taxon>Gemmatimonadia</taxon>
        <taxon>Gemmatimonadales</taxon>
        <taxon>Gemmatimonadaceae</taxon>
        <taxon>Gemmatirosa</taxon>
    </lineage>
</organism>
<evidence type="ECO:0000256" key="1">
    <source>
        <dbReference type="ARBA" id="ARBA00004141"/>
    </source>
</evidence>
<reference evidence="13 14" key="1">
    <citation type="journal article" date="2014" name="Genome Announc.">
        <title>Genome Sequence and Methylome of Soil Bacterium Gemmatirosa kalamazoonensis KBS708T, a Member of the Rarely Cultivated Gemmatimonadetes Phylum.</title>
        <authorList>
            <person name="Debruyn J.M."/>
            <person name="Radosevich M."/>
            <person name="Wommack K.E."/>
            <person name="Polson S.W."/>
            <person name="Hauser L.J."/>
            <person name="Fawaz M.N."/>
            <person name="Korlach J."/>
            <person name="Tsai Y.C."/>
        </authorList>
    </citation>
    <scope>NUCLEOTIDE SEQUENCE [LARGE SCALE GENOMIC DNA]</scope>
    <source>
        <strain evidence="13 14">KBS708</strain>
    </source>
</reference>
<feature type="transmembrane region" description="Helical" evidence="11">
    <location>
        <begin position="214"/>
        <end position="232"/>
    </location>
</feature>
<keyword evidence="5" id="KW-0406">Ion transport</keyword>
<comment type="subcellular location">
    <subcellularLocation>
        <location evidence="1">Membrane</location>
        <topology evidence="1">Multi-pass membrane protein</topology>
    </subcellularLocation>
</comment>
<evidence type="ECO:0000256" key="9">
    <source>
        <dbReference type="ARBA" id="ARBA00023303"/>
    </source>
</evidence>
<proteinExistence type="predicted"/>
<evidence type="ECO:0000313" key="14">
    <source>
        <dbReference type="Proteomes" id="UP000019151"/>
    </source>
</evidence>
<dbReference type="SUPFAM" id="SSF81340">
    <property type="entry name" value="Clc chloride channel"/>
    <property type="match status" value="1"/>
</dbReference>
<evidence type="ECO:0000256" key="2">
    <source>
        <dbReference type="ARBA" id="ARBA00022448"/>
    </source>
</evidence>
<keyword evidence="4 11" id="KW-1133">Transmembrane helix</keyword>
<keyword evidence="9" id="KW-0407">Ion channel</keyword>
<name>W0RF29_9BACT</name>
<dbReference type="Gene3D" id="1.10.3080.10">
    <property type="entry name" value="Clc chloride channel"/>
    <property type="match status" value="1"/>
</dbReference>
<dbReference type="GO" id="GO:0005254">
    <property type="term" value="F:chloride channel activity"/>
    <property type="evidence" value="ECO:0007669"/>
    <property type="project" value="UniProtKB-KW"/>
</dbReference>
<dbReference type="Gene3D" id="3.10.580.10">
    <property type="entry name" value="CBS-domain"/>
    <property type="match status" value="1"/>
</dbReference>
<dbReference type="PROSITE" id="PS51371">
    <property type="entry name" value="CBS"/>
    <property type="match status" value="1"/>
</dbReference>
<evidence type="ECO:0000259" key="12">
    <source>
        <dbReference type="PROSITE" id="PS51371"/>
    </source>
</evidence>
<dbReference type="KEGG" id="gba:J421_1864"/>
<keyword evidence="10" id="KW-0129">CBS domain</keyword>
<dbReference type="InterPro" id="IPR001807">
    <property type="entry name" value="ClC"/>
</dbReference>
<feature type="transmembrane region" description="Helical" evidence="11">
    <location>
        <begin position="337"/>
        <end position="359"/>
    </location>
</feature>
<dbReference type="EMBL" id="CP007128">
    <property type="protein sequence ID" value="AHG89401.1"/>
    <property type="molecule type" value="Genomic_DNA"/>
</dbReference>
<sequence length="611" mass="63119">MKGTPHVAWRRALTGWARWLDRIERLGGKLGLSENGVLLAFAVAVGVCGALGVVAFYEAIDLAYAVLVRWPGSFTTRAHFLFYRPLLTGGALALAWAVWRRLGRGSDGATVPDVQLAVVRRGGRVPLGTTVGRTVASAITLGGGGSAGTEGPVVVLGAAAGSTLGRAFRFARERTAVLVGAGAASAIAAAFNAPLAGAFFALEEILGDFKVASFPPVVIASVVGAVVSRAVFGNHPAFPIPREYGYTSVREVVLFFPLLGAVCGAVSALFVRTYFDLGGRLGAWLSPAPDAPRGRRRMAALVPWLAGAFVGLVVHVSAGFLVGTGHLAIPLAAFGRLAWWALFLLALGKILVTTVTLHGGGSGGLFTPSLFVGAAAGGAVGVALHGLFPGLPITPEAYAIVGMGAVVAGATGAPITGILLVFEMTNDYALVVPLMIAVVTSHVVSRKLVRDNLYSGWLRRRGEHLEHGTDRDVLAGMLVADACERDAVVVREDAPVAHLLDHLGHPDQSLFPVVDAAGSYVGALAAAELGQVARAGHALDAVLVAADVAQPWEVLAPDDSLLDAVRRMGVRGSASLPVVDPATGRLVGVVTRSRILGLYERAVAAEPEPGP</sequence>
<evidence type="ECO:0000256" key="6">
    <source>
        <dbReference type="ARBA" id="ARBA00023136"/>
    </source>
</evidence>
<dbReference type="InterPro" id="IPR000644">
    <property type="entry name" value="CBS_dom"/>
</dbReference>
<keyword evidence="8" id="KW-0868">Chloride</keyword>
<feature type="transmembrane region" description="Helical" evidence="11">
    <location>
        <begin position="80"/>
        <end position="99"/>
    </location>
</feature>
<evidence type="ECO:0000256" key="10">
    <source>
        <dbReference type="PROSITE-ProRule" id="PRU00703"/>
    </source>
</evidence>
<evidence type="ECO:0000256" key="8">
    <source>
        <dbReference type="ARBA" id="ARBA00023214"/>
    </source>
</evidence>
<feature type="transmembrane region" description="Helical" evidence="11">
    <location>
        <begin position="365"/>
        <end position="388"/>
    </location>
</feature>
<evidence type="ECO:0000313" key="13">
    <source>
        <dbReference type="EMBL" id="AHG89401.1"/>
    </source>
</evidence>
<dbReference type="AlphaFoldDB" id="W0RF29"/>
<dbReference type="SUPFAM" id="SSF54631">
    <property type="entry name" value="CBS-domain pair"/>
    <property type="match status" value="1"/>
</dbReference>
<keyword evidence="2" id="KW-0813">Transport</keyword>
<dbReference type="Pfam" id="PF00571">
    <property type="entry name" value="CBS"/>
    <property type="match status" value="2"/>
</dbReference>
<protein>
    <submittedName>
        <fullName evidence="13">Cl-channel voltage-gated family protein</fullName>
    </submittedName>
</protein>
<dbReference type="Pfam" id="PF00654">
    <property type="entry name" value="Voltage_CLC"/>
    <property type="match status" value="1"/>
</dbReference>
<evidence type="ECO:0000256" key="7">
    <source>
        <dbReference type="ARBA" id="ARBA00023173"/>
    </source>
</evidence>
<dbReference type="STRING" id="861299.J421_1864"/>
<dbReference type="PANTHER" id="PTHR43427">
    <property type="entry name" value="CHLORIDE CHANNEL PROTEIN CLC-E"/>
    <property type="match status" value="1"/>
</dbReference>
<dbReference type="HOGENOM" id="CLU_015263_5_1_0"/>
<dbReference type="InParanoid" id="W0RF29"/>